<dbReference type="Proteomes" id="UP000192418">
    <property type="component" value="Unassembled WGS sequence"/>
</dbReference>
<keyword evidence="4" id="KW-1185">Reference proteome</keyword>
<dbReference type="GO" id="GO:0016879">
    <property type="term" value="F:ligase activity, forming carbon-nitrogen bonds"/>
    <property type="evidence" value="ECO:0007669"/>
    <property type="project" value="TreeGrafter"/>
</dbReference>
<dbReference type="InterPro" id="IPR013651">
    <property type="entry name" value="ATP-grasp_RimK-type"/>
</dbReference>
<keyword evidence="1" id="KW-0067">ATP-binding</keyword>
<accession>A0A1W2CC67</accession>
<evidence type="ECO:0000313" key="3">
    <source>
        <dbReference type="EMBL" id="SMC82584.1"/>
    </source>
</evidence>
<dbReference type="GO" id="GO:0005524">
    <property type="term" value="F:ATP binding"/>
    <property type="evidence" value="ECO:0007669"/>
    <property type="project" value="UniProtKB-UniRule"/>
</dbReference>
<dbReference type="InterPro" id="IPR027592">
    <property type="entry name" value="ATP-grasp_GAK"/>
</dbReference>
<dbReference type="PROSITE" id="PS50975">
    <property type="entry name" value="ATP_GRASP"/>
    <property type="match status" value="1"/>
</dbReference>
<dbReference type="GO" id="GO:0046872">
    <property type="term" value="F:metal ion binding"/>
    <property type="evidence" value="ECO:0007669"/>
    <property type="project" value="InterPro"/>
</dbReference>
<sequence>MMKIGVIGISGGWSSEQLADAVEKKTGFRLIVDFENLLLDLDTGTVWSGGVDLSSLDALMVKKIGAQYSPALLDRLDILRFLQGKGVPVFSPPDRIMGVLNRLSCTITLRNGKIPMPPTIITENVDLGLKAVETYKEAVFKPMFSSKARGMEVISPGLGAREKIENFAKKHGMMYIQKKIDFGRQDLGIVFLGGRYLTTYARCARGDSWNTTIRSGGEYKPFDPSLELIALAQKAQSLFGLDFTCVDVAQTPDGPVVFEVSAFGGFRGIHMARGMNAADLYVTYIQEQLDKGLITY</sequence>
<name>A0A1W2CC67_9BACT</name>
<dbReference type="PANTHER" id="PTHR21621:SF0">
    <property type="entry name" value="BETA-CITRYLGLUTAMATE SYNTHASE B-RELATED"/>
    <property type="match status" value="1"/>
</dbReference>
<dbReference type="Gene3D" id="3.30.470.20">
    <property type="entry name" value="ATP-grasp fold, B domain"/>
    <property type="match status" value="1"/>
</dbReference>
<keyword evidence="1" id="KW-0547">Nucleotide-binding</keyword>
<dbReference type="AlphaFoldDB" id="A0A1W2CC67"/>
<dbReference type="Pfam" id="PF08443">
    <property type="entry name" value="RimK"/>
    <property type="match status" value="1"/>
</dbReference>
<dbReference type="PANTHER" id="PTHR21621">
    <property type="entry name" value="RIBOSOMAL PROTEIN S6 MODIFICATION PROTEIN"/>
    <property type="match status" value="1"/>
</dbReference>
<dbReference type="Gene3D" id="3.40.50.20">
    <property type="match status" value="1"/>
</dbReference>
<evidence type="ECO:0000313" key="4">
    <source>
        <dbReference type="Proteomes" id="UP000192418"/>
    </source>
</evidence>
<dbReference type="SUPFAM" id="SSF56059">
    <property type="entry name" value="Glutathione synthetase ATP-binding domain-like"/>
    <property type="match status" value="1"/>
</dbReference>
<reference evidence="3 4" key="1">
    <citation type="submission" date="2017-04" db="EMBL/GenBank/DDBJ databases">
        <authorList>
            <person name="Afonso C.L."/>
            <person name="Miller P.J."/>
            <person name="Scott M.A."/>
            <person name="Spackman E."/>
            <person name="Goraichik I."/>
            <person name="Dimitrov K.M."/>
            <person name="Suarez D.L."/>
            <person name="Swayne D.E."/>
        </authorList>
    </citation>
    <scope>NUCLEOTIDE SEQUENCE [LARGE SCALE GENOMIC DNA]</scope>
    <source>
        <strain evidence="3 4">DSM 3385</strain>
    </source>
</reference>
<proteinExistence type="predicted"/>
<dbReference type="GO" id="GO:0005737">
    <property type="term" value="C:cytoplasm"/>
    <property type="evidence" value="ECO:0007669"/>
    <property type="project" value="TreeGrafter"/>
</dbReference>
<feature type="domain" description="ATP-grasp" evidence="2">
    <location>
        <begin position="106"/>
        <end position="286"/>
    </location>
</feature>
<organism evidence="3 4">
    <name type="scientific">Desulfocicer vacuolatum DSM 3385</name>
    <dbReference type="NCBI Taxonomy" id="1121400"/>
    <lineage>
        <taxon>Bacteria</taxon>
        <taxon>Pseudomonadati</taxon>
        <taxon>Thermodesulfobacteriota</taxon>
        <taxon>Desulfobacteria</taxon>
        <taxon>Desulfobacterales</taxon>
        <taxon>Desulfobacteraceae</taxon>
        <taxon>Desulfocicer</taxon>
    </lineage>
</organism>
<dbReference type="NCBIfam" id="TIGR04356">
    <property type="entry name" value="grasp_GAK"/>
    <property type="match status" value="1"/>
</dbReference>
<gene>
    <name evidence="3" type="ORF">SAMN02746065_11197</name>
</gene>
<dbReference type="STRING" id="1121400.SAMN02746065_11197"/>
<evidence type="ECO:0000259" key="2">
    <source>
        <dbReference type="PROSITE" id="PS50975"/>
    </source>
</evidence>
<dbReference type="InterPro" id="IPR011761">
    <property type="entry name" value="ATP-grasp"/>
</dbReference>
<evidence type="ECO:0000256" key="1">
    <source>
        <dbReference type="PROSITE-ProRule" id="PRU00409"/>
    </source>
</evidence>
<protein>
    <submittedName>
        <fullName evidence="3">SSU ribosomal protein S6P modification protein</fullName>
    </submittedName>
</protein>
<dbReference type="EMBL" id="FWXY01000011">
    <property type="protein sequence ID" value="SMC82584.1"/>
    <property type="molecule type" value="Genomic_DNA"/>
</dbReference>